<dbReference type="EMBL" id="LGTE01000023">
    <property type="protein sequence ID" value="KNZ68712.1"/>
    <property type="molecule type" value="Genomic_DNA"/>
</dbReference>
<comment type="caution">
    <text evidence="8">The sequence shown here is derived from an EMBL/GenBank/DDBJ whole genome shotgun (WGS) entry which is preliminary data.</text>
</comment>
<dbReference type="Pfam" id="PF08340">
    <property type="entry name" value="YicC-like_C"/>
    <property type="match status" value="1"/>
</dbReference>
<proteinExistence type="inferred from homology"/>
<dbReference type="NCBIfam" id="TIGR00255">
    <property type="entry name" value="YicC/YloC family endoribonuclease"/>
    <property type="match status" value="1"/>
</dbReference>
<dbReference type="AlphaFoldDB" id="A0A0L6VZG1"/>
<comment type="cofactor">
    <cofactor evidence="1">
        <name>a divalent metal cation</name>
        <dbReference type="ChEBI" id="CHEBI:60240"/>
    </cofactor>
</comment>
<reference evidence="9" key="1">
    <citation type="submission" date="2015-07" db="EMBL/GenBank/DDBJ databases">
        <title>Complete Genome of Thermincola ferriacetica strain Z-0001T.</title>
        <authorList>
            <person name="Lusk B."/>
            <person name="Badalamenti J.P."/>
            <person name="Parameswaran P."/>
            <person name="Bond D.R."/>
            <person name="Torres C.I."/>
        </authorList>
    </citation>
    <scope>NUCLEOTIDE SEQUENCE [LARGE SCALE GENOMIC DNA]</scope>
    <source>
        <strain evidence="9">Z-0001</strain>
    </source>
</reference>
<evidence type="ECO:0000259" key="7">
    <source>
        <dbReference type="Pfam" id="PF08340"/>
    </source>
</evidence>
<keyword evidence="2" id="KW-0540">Nuclease</keyword>
<dbReference type="Proteomes" id="UP000037175">
    <property type="component" value="Unassembled WGS sequence"/>
</dbReference>
<dbReference type="PANTHER" id="PTHR30636:SF3">
    <property type="entry name" value="UPF0701 PROTEIN YICC"/>
    <property type="match status" value="1"/>
</dbReference>
<dbReference type="PANTHER" id="PTHR30636">
    <property type="entry name" value="UPF0701 PROTEIN YICC"/>
    <property type="match status" value="1"/>
</dbReference>
<feature type="domain" description="Endoribonuclease YicC-like C-terminal" evidence="7">
    <location>
        <begin position="174"/>
        <end position="293"/>
    </location>
</feature>
<evidence type="ECO:0000256" key="4">
    <source>
        <dbReference type="ARBA" id="ARBA00022801"/>
    </source>
</evidence>
<keyword evidence="4" id="KW-0378">Hydrolase</keyword>
<dbReference type="InterPro" id="IPR005229">
    <property type="entry name" value="YicC/YloC-like"/>
</dbReference>
<evidence type="ECO:0000256" key="2">
    <source>
        <dbReference type="ARBA" id="ARBA00022722"/>
    </source>
</evidence>
<dbReference type="PATRIC" id="fig|281456.6.peg.2819"/>
<evidence type="ECO:0000313" key="8">
    <source>
        <dbReference type="EMBL" id="KNZ68712.1"/>
    </source>
</evidence>
<dbReference type="Pfam" id="PF03755">
    <property type="entry name" value="YicC-like_N"/>
    <property type="match status" value="1"/>
</dbReference>
<evidence type="ECO:0000259" key="6">
    <source>
        <dbReference type="Pfam" id="PF03755"/>
    </source>
</evidence>
<evidence type="ECO:0000256" key="5">
    <source>
        <dbReference type="ARBA" id="ARBA00035648"/>
    </source>
</evidence>
<name>A0A0L6VZG1_9FIRM</name>
<evidence type="ECO:0000313" key="9">
    <source>
        <dbReference type="Proteomes" id="UP000037175"/>
    </source>
</evidence>
<protein>
    <submittedName>
        <fullName evidence="8">YicC domain-containing protein</fullName>
    </submittedName>
</protein>
<keyword evidence="3" id="KW-0255">Endonuclease</keyword>
<evidence type="ECO:0000256" key="3">
    <source>
        <dbReference type="ARBA" id="ARBA00022759"/>
    </source>
</evidence>
<organism evidence="8 9">
    <name type="scientific">Thermincola ferriacetica</name>
    <dbReference type="NCBI Taxonomy" id="281456"/>
    <lineage>
        <taxon>Bacteria</taxon>
        <taxon>Bacillati</taxon>
        <taxon>Bacillota</taxon>
        <taxon>Clostridia</taxon>
        <taxon>Eubacteriales</taxon>
        <taxon>Thermincolaceae</taxon>
        <taxon>Thermincola</taxon>
    </lineage>
</organism>
<sequence>MIKSMTGYGRGECTGGNVVFSVEIRSVNYRFLETVVRMPRLYAALEDLVKKSVAEKVARGRVDVFVSVETEDSKNKTIKVDKDLALAYYNSLKDLGEILGAPEQQIQLIDIARFPDVVVLEEGDPDMEEMAKALQTATEMALEQLVNMRREEGKRLRADLYSRIEKLEGCWVQINDRAPNVVVEYKEKLHARIKELLESVEVDESRLAAEVAFFADRSNITEELVRLQSHFAQFKAALDSAEPIGRKMDFLVQEMNREVNTIGAKANDLTISNLVIVAKSELEKIREQVQNIE</sequence>
<evidence type="ECO:0000256" key="1">
    <source>
        <dbReference type="ARBA" id="ARBA00001968"/>
    </source>
</evidence>
<keyword evidence="9" id="KW-1185">Reference proteome</keyword>
<comment type="similarity">
    <text evidence="5">Belongs to the YicC/YloC family.</text>
</comment>
<dbReference type="GO" id="GO:0004521">
    <property type="term" value="F:RNA endonuclease activity"/>
    <property type="evidence" value="ECO:0007669"/>
    <property type="project" value="InterPro"/>
</dbReference>
<dbReference type="GO" id="GO:0016787">
    <property type="term" value="F:hydrolase activity"/>
    <property type="evidence" value="ECO:0007669"/>
    <property type="project" value="UniProtKB-KW"/>
</dbReference>
<dbReference type="InterPro" id="IPR013551">
    <property type="entry name" value="YicC-like_C"/>
</dbReference>
<gene>
    <name evidence="8" type="ORF">Tfer_2707</name>
</gene>
<dbReference type="InterPro" id="IPR013527">
    <property type="entry name" value="YicC-like_N"/>
</dbReference>
<feature type="domain" description="Endoribonuclease YicC-like N-terminal" evidence="6">
    <location>
        <begin position="2"/>
        <end position="157"/>
    </location>
</feature>
<accession>A0A0L6VZG1</accession>